<proteinExistence type="predicted"/>
<reference evidence="3 4" key="1">
    <citation type="submission" date="2018-05" db="EMBL/GenBank/DDBJ databases">
        <title>Lactobacillus sanfranciscensis Ah4 draft denome sequence.</title>
        <authorList>
            <person name="Zhang G."/>
        </authorList>
    </citation>
    <scope>NUCLEOTIDE SEQUENCE [LARGE SCALE GENOMIC DNA]</scope>
    <source>
        <strain evidence="3 4">Ah4</strain>
    </source>
</reference>
<protein>
    <recommendedName>
        <fullName evidence="5">Tetratricopeptide repeat protein</fullName>
    </recommendedName>
</protein>
<sequence length="325" mass="35290">MKKWMLYTIGTIFIVGIIGGFFINHEINASTYNSSMKNGRTEIRKSQYNAAQTNFQRAAKIKPDSMEVNNLLSQTSKFVAGENKFKDHDFNEAASDFNDVLNYDQGSSVLESRAKVELKVLKQASKNVNRLKKIYNQALEQNKAKEFTASNNTLDDIFDDDLSSNAFYADIVKEAKKLKAANDDRVVLSKFKAKKISSTDNKKKKTKKTKKITKASKETTAAIHEVNKSVVPTVNNSSNNSNDSSSDSTSKQVSNSQTSTTNSSSTNAPARSYQPAAPAPENHNPASNNKPDNGGSTSQGNGGQAPSTPPADSQGNAPSTVTPSN</sequence>
<feature type="compositionally biased region" description="Basic residues" evidence="1">
    <location>
        <begin position="202"/>
        <end position="214"/>
    </location>
</feature>
<evidence type="ECO:0000313" key="3">
    <source>
        <dbReference type="EMBL" id="TNK90231.1"/>
    </source>
</evidence>
<dbReference type="EMBL" id="QFCR01000014">
    <property type="protein sequence ID" value="TNK90231.1"/>
    <property type="molecule type" value="Genomic_DNA"/>
</dbReference>
<evidence type="ECO:0000313" key="4">
    <source>
        <dbReference type="Proteomes" id="UP000313312"/>
    </source>
</evidence>
<gene>
    <name evidence="3" type="ORF">DID87_04965</name>
</gene>
<accession>A0A5C4TJS0</accession>
<feature type="compositionally biased region" description="Low complexity" evidence="1">
    <location>
        <begin position="275"/>
        <end position="299"/>
    </location>
</feature>
<dbReference type="RefSeq" id="WP_139571160.1">
    <property type="nucleotide sequence ID" value="NZ_JARBEV010000019.1"/>
</dbReference>
<comment type="caution">
    <text evidence="3">The sequence shown here is derived from an EMBL/GenBank/DDBJ whole genome shotgun (WGS) entry which is preliminary data.</text>
</comment>
<evidence type="ECO:0000256" key="2">
    <source>
        <dbReference type="SAM" id="Phobius"/>
    </source>
</evidence>
<evidence type="ECO:0000256" key="1">
    <source>
        <dbReference type="SAM" id="MobiDB-lite"/>
    </source>
</evidence>
<feature type="compositionally biased region" description="Polar residues" evidence="1">
    <location>
        <begin position="310"/>
        <end position="325"/>
    </location>
</feature>
<organism evidence="3 4">
    <name type="scientific">Fructilactobacillus sanfranciscensis</name>
    <name type="common">Lactobacillus sanfranciscensis</name>
    <dbReference type="NCBI Taxonomy" id="1625"/>
    <lineage>
        <taxon>Bacteria</taxon>
        <taxon>Bacillati</taxon>
        <taxon>Bacillota</taxon>
        <taxon>Bacilli</taxon>
        <taxon>Lactobacillales</taxon>
        <taxon>Lactobacillaceae</taxon>
        <taxon>Fructilactobacillus</taxon>
    </lineage>
</organism>
<dbReference type="Proteomes" id="UP000313312">
    <property type="component" value="Unassembled WGS sequence"/>
</dbReference>
<name>A0A5C4TJS0_FRUSA</name>
<dbReference type="InterPro" id="IPR011990">
    <property type="entry name" value="TPR-like_helical_dom_sf"/>
</dbReference>
<feature type="compositionally biased region" description="Low complexity" evidence="1">
    <location>
        <begin position="218"/>
        <end position="267"/>
    </location>
</feature>
<feature type="region of interest" description="Disordered" evidence="1">
    <location>
        <begin position="196"/>
        <end position="325"/>
    </location>
</feature>
<feature type="transmembrane region" description="Helical" evidence="2">
    <location>
        <begin position="5"/>
        <end position="23"/>
    </location>
</feature>
<dbReference type="Gene3D" id="1.25.40.10">
    <property type="entry name" value="Tetratricopeptide repeat domain"/>
    <property type="match status" value="1"/>
</dbReference>
<keyword evidence="2" id="KW-0812">Transmembrane</keyword>
<keyword evidence="2" id="KW-1133">Transmembrane helix</keyword>
<dbReference type="AlphaFoldDB" id="A0A5C4TJS0"/>
<evidence type="ECO:0008006" key="5">
    <source>
        <dbReference type="Google" id="ProtNLM"/>
    </source>
</evidence>
<keyword evidence="2" id="KW-0472">Membrane</keyword>